<evidence type="ECO:0000256" key="1">
    <source>
        <dbReference type="ARBA" id="ARBA00004141"/>
    </source>
</evidence>
<accession>A0A2T7NI32</accession>
<dbReference type="Gene3D" id="2.70.170.10">
    <property type="entry name" value="Neurotransmitter-gated ion-channel ligand-binding domain"/>
    <property type="match status" value="1"/>
</dbReference>
<dbReference type="GO" id="GO:0016020">
    <property type="term" value="C:membrane"/>
    <property type="evidence" value="ECO:0007669"/>
    <property type="project" value="UniProtKB-SubCell"/>
</dbReference>
<dbReference type="InterPro" id="IPR038050">
    <property type="entry name" value="Neuro_actylchol_rec"/>
</dbReference>
<keyword evidence="2 5" id="KW-0812">Transmembrane</keyword>
<dbReference type="SUPFAM" id="SSF90112">
    <property type="entry name" value="Neurotransmitter-gated ion-channel transmembrane pore"/>
    <property type="match status" value="1"/>
</dbReference>
<feature type="transmembrane region" description="Helical" evidence="5">
    <location>
        <begin position="184"/>
        <end position="208"/>
    </location>
</feature>
<dbReference type="InterPro" id="IPR036719">
    <property type="entry name" value="Neuro-gated_channel_TM_sf"/>
</dbReference>
<dbReference type="Proteomes" id="UP000245119">
    <property type="component" value="Linkage Group LG12"/>
</dbReference>
<dbReference type="InterPro" id="IPR006029">
    <property type="entry name" value="Neurotrans-gated_channel_TM"/>
</dbReference>
<dbReference type="PRINTS" id="PR00252">
    <property type="entry name" value="NRIONCHANNEL"/>
</dbReference>
<keyword evidence="5" id="KW-0813">Transport</keyword>
<protein>
    <recommendedName>
        <fullName evidence="11">Neurotransmitter-gated ion-channel ligand-binding domain-containing protein</fullName>
    </recommendedName>
</protein>
<dbReference type="GO" id="GO:0005230">
    <property type="term" value="F:extracellular ligand-gated monoatomic ion channel activity"/>
    <property type="evidence" value="ECO:0007669"/>
    <property type="project" value="InterPro"/>
</dbReference>
<organism evidence="9 10">
    <name type="scientific">Pomacea canaliculata</name>
    <name type="common">Golden apple snail</name>
    <dbReference type="NCBI Taxonomy" id="400727"/>
    <lineage>
        <taxon>Eukaryota</taxon>
        <taxon>Metazoa</taxon>
        <taxon>Spiralia</taxon>
        <taxon>Lophotrochozoa</taxon>
        <taxon>Mollusca</taxon>
        <taxon>Gastropoda</taxon>
        <taxon>Caenogastropoda</taxon>
        <taxon>Architaenioglossa</taxon>
        <taxon>Ampullarioidea</taxon>
        <taxon>Ampullariidae</taxon>
        <taxon>Pomacea</taxon>
    </lineage>
</organism>
<dbReference type="GO" id="GO:0004888">
    <property type="term" value="F:transmembrane signaling receptor activity"/>
    <property type="evidence" value="ECO:0007669"/>
    <property type="project" value="InterPro"/>
</dbReference>
<dbReference type="PANTHER" id="PTHR18945">
    <property type="entry name" value="NEUROTRANSMITTER GATED ION CHANNEL"/>
    <property type="match status" value="1"/>
</dbReference>
<keyword evidence="5" id="KW-0407">Ion channel</keyword>
<dbReference type="InterPro" id="IPR006201">
    <property type="entry name" value="Neur_channel"/>
</dbReference>
<gene>
    <name evidence="9" type="ORF">C0Q70_18976</name>
</gene>
<evidence type="ECO:0000256" key="4">
    <source>
        <dbReference type="ARBA" id="ARBA00023136"/>
    </source>
</evidence>
<comment type="similarity">
    <text evidence="5">Belongs to the ligand-gated ion channel (TC 1.A.9) family.</text>
</comment>
<feature type="transmembrane region" description="Helical" evidence="5">
    <location>
        <begin position="244"/>
        <end position="267"/>
    </location>
</feature>
<dbReference type="InterPro" id="IPR036734">
    <property type="entry name" value="Neur_chan_lig-bd_sf"/>
</dbReference>
<reference evidence="9 10" key="1">
    <citation type="submission" date="2018-04" db="EMBL/GenBank/DDBJ databases">
        <title>The genome of golden apple snail Pomacea canaliculata provides insight into stress tolerance and invasive adaptation.</title>
        <authorList>
            <person name="Liu C."/>
            <person name="Liu B."/>
            <person name="Ren Y."/>
            <person name="Zhang Y."/>
            <person name="Wang H."/>
            <person name="Li S."/>
            <person name="Jiang F."/>
            <person name="Yin L."/>
            <person name="Zhang G."/>
            <person name="Qian W."/>
            <person name="Fan W."/>
        </authorList>
    </citation>
    <scope>NUCLEOTIDE SEQUENCE [LARGE SCALE GENOMIC DNA]</scope>
    <source>
        <strain evidence="9">SZHN2017</strain>
        <tissue evidence="9">Muscle</tissue>
    </source>
</reference>
<evidence type="ECO:0000256" key="2">
    <source>
        <dbReference type="ARBA" id="ARBA00022692"/>
    </source>
</evidence>
<evidence type="ECO:0000259" key="7">
    <source>
        <dbReference type="Pfam" id="PF02931"/>
    </source>
</evidence>
<dbReference type="OrthoDB" id="6127156at2759"/>
<dbReference type="PROSITE" id="PS00236">
    <property type="entry name" value="NEUROTR_ION_CHANNEL"/>
    <property type="match status" value="1"/>
</dbReference>
<evidence type="ECO:0000256" key="3">
    <source>
        <dbReference type="ARBA" id="ARBA00022989"/>
    </source>
</evidence>
<evidence type="ECO:0000313" key="10">
    <source>
        <dbReference type="Proteomes" id="UP000245119"/>
    </source>
</evidence>
<dbReference type="InterPro" id="IPR006202">
    <property type="entry name" value="Neur_chan_lig-bd"/>
</dbReference>
<feature type="compositionally biased region" description="Polar residues" evidence="6">
    <location>
        <begin position="291"/>
        <end position="319"/>
    </location>
</feature>
<keyword evidence="10" id="KW-1185">Reference proteome</keyword>
<keyword evidence="4 5" id="KW-0472">Membrane</keyword>
<evidence type="ECO:0000256" key="5">
    <source>
        <dbReference type="RuleBase" id="RU000687"/>
    </source>
</evidence>
<comment type="caution">
    <text evidence="9">The sequence shown here is derived from an EMBL/GenBank/DDBJ whole genome shotgun (WGS) entry which is preliminary data.</text>
</comment>
<dbReference type="AlphaFoldDB" id="A0A2T7NI32"/>
<name>A0A2T7NI32_POMCA</name>
<keyword evidence="3 5" id="KW-1133">Transmembrane helix</keyword>
<feature type="transmembrane region" description="Helical" evidence="5">
    <location>
        <begin position="406"/>
        <end position="427"/>
    </location>
</feature>
<feature type="domain" description="Neurotransmitter-gated ion-channel transmembrane" evidence="8">
    <location>
        <begin position="189"/>
        <end position="422"/>
    </location>
</feature>
<keyword evidence="5" id="KW-0406">Ion transport</keyword>
<dbReference type="FunFam" id="2.70.170.10:FF:000028">
    <property type="entry name" value="AcetylCholine Receptor"/>
    <property type="match status" value="1"/>
</dbReference>
<evidence type="ECO:0000256" key="6">
    <source>
        <dbReference type="SAM" id="MobiDB-lite"/>
    </source>
</evidence>
<feature type="region of interest" description="Disordered" evidence="6">
    <location>
        <begin position="349"/>
        <end position="378"/>
    </location>
</feature>
<evidence type="ECO:0008006" key="11">
    <source>
        <dbReference type="Google" id="ProtNLM"/>
    </source>
</evidence>
<dbReference type="Pfam" id="PF02931">
    <property type="entry name" value="Neur_chan_LBD"/>
    <property type="match status" value="1"/>
</dbReference>
<dbReference type="STRING" id="400727.A0A2T7NI32"/>
<dbReference type="InterPro" id="IPR018000">
    <property type="entry name" value="Neurotransmitter_ion_chnl_CS"/>
</dbReference>
<proteinExistence type="inferred from homology"/>
<feature type="region of interest" description="Disordered" evidence="6">
    <location>
        <begin position="289"/>
        <end position="327"/>
    </location>
</feature>
<feature type="domain" description="Neurotransmitter-gated ion-channel ligand-binding" evidence="7">
    <location>
        <begin position="14"/>
        <end position="181"/>
    </location>
</feature>
<comment type="subcellular location">
    <subcellularLocation>
        <location evidence="1">Membrane</location>
        <topology evidence="1">Multi-pass membrane protein</topology>
    </subcellularLocation>
</comment>
<dbReference type="Gene3D" id="1.20.58.390">
    <property type="entry name" value="Neurotransmitter-gated ion-channel transmembrane domain"/>
    <property type="match status" value="1"/>
</dbReference>
<dbReference type="EMBL" id="PZQS01000012">
    <property type="protein sequence ID" value="PVD20815.1"/>
    <property type="molecule type" value="Genomic_DNA"/>
</dbReference>
<evidence type="ECO:0000259" key="8">
    <source>
        <dbReference type="Pfam" id="PF02932"/>
    </source>
</evidence>
<evidence type="ECO:0000313" key="9">
    <source>
        <dbReference type="EMBL" id="PVD20815.1"/>
    </source>
</evidence>
<sequence length="429" mass="48229">MGWEGGMLALGHEDMKNQVLTASGWLKIDWRDEFLVWNPADYGGIDELIVFQREVWLPDLFVENTAQNYVELGNDAMLISVTNDGSIIWEPGIVTETSCAVNIGKYPFDTQICDIRYLTWMHTNRTLSVGPEFEEINLDAQLPNGEWDITMTEARFYSYPSTYRLGWEHTGVTFVVHLRRKRTFYILNTIIPVVMLSLLNVLVFILPADCGERMALAVTVLLSFTVYLGIISDNMPKTSESLSLLAVYLTTLLAVSTLSVISAGLVLNIHHRDPRHPVPSSLKYLFDRSGHPSSWTRRSTLKKTFSNNSEASEFTSPPETGSLAPSGHSEHLKELQVVCETKVKVKENGEHDVQLRSMGGGGGGGGQRRRGGGHVPPECRRLMREPEIVRAPELTWHEIGKSLDSILFWIFFIITNTVTTIILLMFVGW</sequence>
<dbReference type="SUPFAM" id="SSF63712">
    <property type="entry name" value="Nicotinic receptor ligand binding domain-like"/>
    <property type="match status" value="1"/>
</dbReference>
<dbReference type="CDD" id="cd19051">
    <property type="entry name" value="LGIC_TM_cation"/>
    <property type="match status" value="1"/>
</dbReference>
<dbReference type="Pfam" id="PF02932">
    <property type="entry name" value="Neur_chan_memb"/>
    <property type="match status" value="1"/>
</dbReference>
<dbReference type="CDD" id="cd18989">
    <property type="entry name" value="LGIC_ECD_cation"/>
    <property type="match status" value="1"/>
</dbReference>
<feature type="transmembrane region" description="Helical" evidence="5">
    <location>
        <begin position="214"/>
        <end position="232"/>
    </location>
</feature>